<dbReference type="Pfam" id="PF14668">
    <property type="entry name" value="RICTOR_V"/>
    <property type="match status" value="1"/>
</dbReference>
<evidence type="ECO:0000259" key="3">
    <source>
        <dbReference type="SMART" id="SM01307"/>
    </source>
</evidence>
<dbReference type="InterPro" id="IPR029453">
    <property type="entry name" value="Rictor_IV"/>
</dbReference>
<evidence type="ECO:0000313" key="6">
    <source>
        <dbReference type="EMBL" id="VUG15992.1"/>
    </source>
</evidence>
<feature type="domain" description="Rapamycin-insensitive companion of mTOR N-terminal" evidence="4">
    <location>
        <begin position="194"/>
        <end position="557"/>
    </location>
</feature>
<dbReference type="InterPro" id="IPR016024">
    <property type="entry name" value="ARM-type_fold"/>
</dbReference>
<dbReference type="InterPro" id="IPR011989">
    <property type="entry name" value="ARM-like"/>
</dbReference>
<sequence>MPSVNNSAYSLRDDQDKFNREHALPVKKVRVNTDDNVIIESSLDRNDMESLGSDLDQEANNNDISGDISSEEVAGNVVNNDTINDKQEQAPGEEEENTGSKKEKPHIIRQLSAKRKRSQTLPSNVISEKRNIAFLHSNSFQTLDEGELDGQAETDNILSDDGSEEAESSRSPSWVLTEMLHRIGDKDYPDKLLVKSSNELVTLLGKHKHLRQDLVLQTLVNKLQNLLLKENQLVVASGYRLLRSVIHGHGSFRFFRCLNLQFFIIYSLAKDVKNTVERLEALKLVRQFIDTEGGTELLDLGTVNAIVAVAETPEDPLRNLALETICEISVLYPEIAYKGQGIRLLVQAVVEGSSSITPLCITALLKLLELPSSRKFVLEEQFIQKLISPFMSIVRVKIERLQLLAYAITCTLKTWPGIIAFSKDNFSSLRQLVDCLTVDAPAIKVIILHIFFDIFRIRHFPWIAMDGGYLTSNSSVMRLPRTMMMAHPKATYISKDLYEKDVPLVSHFTSLLIYLSFRCGLWDRLTEQFNETKDLKLSKKIVFLMSEMTYLQMNLIPKELEFSVSPSFRLNELLEASIRKYHRRGNIPSSFRQKTLSRLRSEVVPTSAVKLLSFTNCKDLETWNVITQSHMQLEFQKRFSNLDIRMLIIKSHVLDTKNFQKWDWALITLMMKAPLRNAKLFDEVVKTTKFYKRLLSFFRPFKYRFSALKRTAYNQRYVEAGCEIFRSLLSNAAGVQYLSHNKLLPQIAECLAQIDPYSGITANEALFSNRKLETTLSSSFFKFIGILSGDTNGIKMMEQWWMFDMMYHITDASTGREDLVRILLKELQYGMPGHSRVLLDKVASTGSVPCRIQATQILGKILNRGEGDSNFACRTLVNQLCDTEEKVCSEAIRALTKFAKDEESINMLISYRPSLDGLGRNGQQLMEAIFSTPVGFQYLQSQLNFVETEMEAWTEVKNKVYVAEVEAFIARRLMDTSGEACRIPYHFFGSVSKTVEGIRLLENTGTFSTLVGVVVSYLEILNNDGEEEFYAESNSDDLATSLVELKAAFWAVGHIGSTEYGITLLETAGLTDNIADIALRTKNSSIKGTCYFVLGLLSGTDQGAEILDDLGWKTVHSSLGRGTQVCLPKDFERFFQSKRELEGENEESLEKKVFGKDRSLLKIPPESSTIIFQNIMSEYFIDTSSASGKPSSPLSGNSCPQDYLLIYQIYENLNLVLVSQGKAYRNLNRSKKRHPQLFSSEPAVLRLIFEVLSLYRVKTPVRRYILTELIDFCPMMENLLKLEKRRMKRERVTPSSPAQTLPPLPMPRSTISGSPIPQRLRHHTTPTPMNPDDEKIAPSLISRTPSSNGSGLSTNSVNMSRNRPLFTSIYGGVRRKTFSGLGEKK</sequence>
<comment type="similarity">
    <text evidence="1">Belongs to the RICTOR family.</text>
</comment>
<feature type="domain" description="Rapamycin-insensitive companion of mTOR middle" evidence="3">
    <location>
        <begin position="639"/>
        <end position="864"/>
    </location>
</feature>
<dbReference type="Pfam" id="PF14663">
    <property type="entry name" value="RasGEF_N_2"/>
    <property type="match status" value="1"/>
</dbReference>
<dbReference type="InterPro" id="IPR028268">
    <property type="entry name" value="Pianissimo_fam"/>
</dbReference>
<gene>
    <name evidence="6" type="ORF">DEBR0S1_04830G</name>
</gene>
<protein>
    <submittedName>
        <fullName evidence="6">DEBR0S1_04830g1_1</fullName>
    </submittedName>
</protein>
<reference evidence="6 7" key="1">
    <citation type="submission" date="2019-07" db="EMBL/GenBank/DDBJ databases">
        <authorList>
            <person name="Friedrich A."/>
            <person name="Schacherer J."/>
        </authorList>
    </citation>
    <scope>NUCLEOTIDE SEQUENCE [LARGE SCALE GENOMIC DNA]</scope>
</reference>
<dbReference type="GO" id="GO:0038203">
    <property type="term" value="P:TORC2 signaling"/>
    <property type="evidence" value="ECO:0007669"/>
    <property type="project" value="TreeGrafter"/>
</dbReference>
<dbReference type="InterPro" id="IPR029452">
    <property type="entry name" value="RICTOR_V"/>
</dbReference>
<dbReference type="SMART" id="SM01307">
    <property type="entry name" value="RICTOR_M"/>
    <property type="match status" value="1"/>
</dbReference>
<dbReference type="EMBL" id="CABFWN010000001">
    <property type="protein sequence ID" value="VUG15992.1"/>
    <property type="molecule type" value="Genomic_DNA"/>
</dbReference>
<feature type="region of interest" description="Disordered" evidence="2">
    <location>
        <begin position="1"/>
        <end position="21"/>
    </location>
</feature>
<dbReference type="Gene3D" id="1.25.10.10">
    <property type="entry name" value="Leucine-rich Repeat Variant"/>
    <property type="match status" value="1"/>
</dbReference>
<dbReference type="InterPro" id="IPR029451">
    <property type="entry name" value="RICTOR_M"/>
</dbReference>
<dbReference type="SMART" id="SM01308">
    <property type="entry name" value="RICTOR_N"/>
    <property type="match status" value="1"/>
</dbReference>
<evidence type="ECO:0000259" key="5">
    <source>
        <dbReference type="SMART" id="SM01310"/>
    </source>
</evidence>
<dbReference type="PANTHER" id="PTHR13298">
    <property type="entry name" value="CYTOSOLIC REGULATOR PIANISSIMO"/>
    <property type="match status" value="1"/>
</dbReference>
<dbReference type="GO" id="GO:0031932">
    <property type="term" value="C:TORC2 complex"/>
    <property type="evidence" value="ECO:0007669"/>
    <property type="project" value="InterPro"/>
</dbReference>
<dbReference type="Pfam" id="PF14664">
    <property type="entry name" value="RICTOR_N"/>
    <property type="match status" value="1"/>
</dbReference>
<keyword evidence="7" id="KW-1185">Reference proteome</keyword>
<evidence type="ECO:0000256" key="1">
    <source>
        <dbReference type="ARBA" id="ARBA00008878"/>
    </source>
</evidence>
<feature type="compositionally biased region" description="Polar residues" evidence="2">
    <location>
        <begin position="58"/>
        <end position="68"/>
    </location>
</feature>
<feature type="region of interest" description="Disordered" evidence="2">
    <location>
        <begin position="44"/>
        <end position="121"/>
    </location>
</feature>
<dbReference type="Proteomes" id="UP000478008">
    <property type="component" value="Unassembled WGS sequence"/>
</dbReference>
<dbReference type="InterPro" id="IPR028267">
    <property type="entry name" value="Pianissimo_N"/>
</dbReference>
<proteinExistence type="inferred from homology"/>
<dbReference type="SUPFAM" id="SSF48371">
    <property type="entry name" value="ARM repeat"/>
    <property type="match status" value="1"/>
</dbReference>
<feature type="domain" description="Rapamycin-insensitive companion of mTOR" evidence="5">
    <location>
        <begin position="1042"/>
        <end position="1114"/>
    </location>
</feature>
<feature type="compositionally biased region" description="Basic and acidic residues" evidence="2">
    <location>
        <begin position="11"/>
        <end position="21"/>
    </location>
</feature>
<dbReference type="SMART" id="SM01310">
    <property type="entry name" value="RICTOR_V"/>
    <property type="match status" value="1"/>
</dbReference>
<feature type="compositionally biased region" description="Polar residues" evidence="2">
    <location>
        <begin position="1341"/>
        <end position="1359"/>
    </location>
</feature>
<dbReference type="SMART" id="SM01303">
    <property type="entry name" value="RasGEF_N_2"/>
    <property type="match status" value="1"/>
</dbReference>
<name>A0A7D9CXM9_DEKBR</name>
<accession>A0A7D9CXM9</accession>
<dbReference type="PANTHER" id="PTHR13298:SF11">
    <property type="entry name" value="RAPAMYCIN-INSENSITIVE COMPANION OF MTOR"/>
    <property type="match status" value="1"/>
</dbReference>
<evidence type="ECO:0000256" key="2">
    <source>
        <dbReference type="SAM" id="MobiDB-lite"/>
    </source>
</evidence>
<evidence type="ECO:0000313" key="7">
    <source>
        <dbReference type="Proteomes" id="UP000478008"/>
    </source>
</evidence>
<organism evidence="6 7">
    <name type="scientific">Dekkera bruxellensis</name>
    <name type="common">Brettanomyces custersii</name>
    <dbReference type="NCBI Taxonomy" id="5007"/>
    <lineage>
        <taxon>Eukaryota</taxon>
        <taxon>Fungi</taxon>
        <taxon>Dikarya</taxon>
        <taxon>Ascomycota</taxon>
        <taxon>Saccharomycotina</taxon>
        <taxon>Pichiomycetes</taxon>
        <taxon>Pichiales</taxon>
        <taxon>Pichiaceae</taxon>
        <taxon>Brettanomyces</taxon>
    </lineage>
</organism>
<feature type="region of interest" description="Disordered" evidence="2">
    <location>
        <begin position="1287"/>
        <end position="1359"/>
    </location>
</feature>
<evidence type="ECO:0000259" key="4">
    <source>
        <dbReference type="SMART" id="SM01308"/>
    </source>
</evidence>
<dbReference type="Pfam" id="PF14666">
    <property type="entry name" value="RICTOR_M"/>
    <property type="match status" value="1"/>
</dbReference>